<evidence type="ECO:0000256" key="1">
    <source>
        <dbReference type="ARBA" id="ARBA00000798"/>
    </source>
</evidence>
<evidence type="ECO:0000256" key="2">
    <source>
        <dbReference type="ARBA" id="ARBA00008664"/>
    </source>
</evidence>
<proteinExistence type="inferred from homology"/>
<comment type="similarity">
    <text evidence="2">Belongs to the phospholipase D family.</text>
</comment>
<dbReference type="CDD" id="cd09116">
    <property type="entry name" value="PLDc_Nuc_like"/>
    <property type="match status" value="1"/>
</dbReference>
<dbReference type="AlphaFoldDB" id="A0A2M7G923"/>
<dbReference type="GO" id="GO:0016891">
    <property type="term" value="F:RNA endonuclease activity producing 5'-phosphomonoesters, hydrolytic mechanism"/>
    <property type="evidence" value="ECO:0007669"/>
    <property type="project" value="TreeGrafter"/>
</dbReference>
<feature type="domain" description="PLD phosphodiesterase" evidence="7">
    <location>
        <begin position="332"/>
        <end position="358"/>
    </location>
</feature>
<dbReference type="GO" id="GO:0016042">
    <property type="term" value="P:lipid catabolic process"/>
    <property type="evidence" value="ECO:0007669"/>
    <property type="project" value="UniProtKB-KW"/>
</dbReference>
<evidence type="ECO:0000256" key="5">
    <source>
        <dbReference type="ARBA" id="ARBA00022963"/>
    </source>
</evidence>
<name>A0A2M7G923_9BACT</name>
<evidence type="ECO:0000313" key="8">
    <source>
        <dbReference type="EMBL" id="PIW18587.1"/>
    </source>
</evidence>
<feature type="domain" description="PLD phosphodiesterase" evidence="7">
    <location>
        <begin position="170"/>
        <end position="197"/>
    </location>
</feature>
<dbReference type="GO" id="GO:0004630">
    <property type="term" value="F:phospholipase D activity"/>
    <property type="evidence" value="ECO:0007669"/>
    <property type="project" value="UniProtKB-EC"/>
</dbReference>
<dbReference type="PROSITE" id="PS50035">
    <property type="entry name" value="PLD"/>
    <property type="match status" value="2"/>
</dbReference>
<dbReference type="InterPro" id="IPR051406">
    <property type="entry name" value="PLD_domain"/>
</dbReference>
<dbReference type="EC" id="3.1.4.4" evidence="3"/>
<evidence type="ECO:0000313" key="9">
    <source>
        <dbReference type="Proteomes" id="UP000231019"/>
    </source>
</evidence>
<accession>A0A2M7G923</accession>
<evidence type="ECO:0000259" key="7">
    <source>
        <dbReference type="PROSITE" id="PS50035"/>
    </source>
</evidence>
<comment type="catalytic activity">
    <reaction evidence="1">
        <text>a 1,2-diacyl-sn-glycero-3-phosphocholine + H2O = a 1,2-diacyl-sn-glycero-3-phosphate + choline + H(+)</text>
        <dbReference type="Rhea" id="RHEA:14445"/>
        <dbReference type="ChEBI" id="CHEBI:15354"/>
        <dbReference type="ChEBI" id="CHEBI:15377"/>
        <dbReference type="ChEBI" id="CHEBI:15378"/>
        <dbReference type="ChEBI" id="CHEBI:57643"/>
        <dbReference type="ChEBI" id="CHEBI:58608"/>
        <dbReference type="EC" id="3.1.4.4"/>
    </reaction>
</comment>
<dbReference type="GO" id="GO:0006793">
    <property type="term" value="P:phosphorus metabolic process"/>
    <property type="evidence" value="ECO:0007669"/>
    <property type="project" value="UniProtKB-ARBA"/>
</dbReference>
<dbReference type="PANTHER" id="PTHR43856:SF1">
    <property type="entry name" value="MITOCHONDRIAL CARDIOLIPIN HYDROLASE"/>
    <property type="match status" value="1"/>
</dbReference>
<dbReference type="InterPro" id="IPR025202">
    <property type="entry name" value="PLD-like_dom"/>
</dbReference>
<dbReference type="SUPFAM" id="SSF56024">
    <property type="entry name" value="Phospholipase D/nuclease"/>
    <property type="match status" value="2"/>
</dbReference>
<dbReference type="Gene3D" id="3.30.870.10">
    <property type="entry name" value="Endonuclease Chain A"/>
    <property type="match status" value="2"/>
</dbReference>
<organism evidence="8 9">
    <name type="scientific">bacterium (Candidatus Blackallbacteria) CG17_big_fil_post_rev_8_21_14_2_50_48_46</name>
    <dbReference type="NCBI Taxonomy" id="2014261"/>
    <lineage>
        <taxon>Bacteria</taxon>
        <taxon>Candidatus Blackallbacteria</taxon>
    </lineage>
</organism>
<dbReference type="EMBL" id="PFFQ01000012">
    <property type="protein sequence ID" value="PIW18587.1"/>
    <property type="molecule type" value="Genomic_DNA"/>
</dbReference>
<dbReference type="PROSITE" id="PS51257">
    <property type="entry name" value="PROKAR_LIPOPROTEIN"/>
    <property type="match status" value="1"/>
</dbReference>
<dbReference type="PANTHER" id="PTHR43856">
    <property type="entry name" value="CARDIOLIPIN HYDROLASE"/>
    <property type="match status" value="1"/>
</dbReference>
<comment type="caution">
    <text evidence="8">The sequence shown here is derived from an EMBL/GenBank/DDBJ whole genome shotgun (WGS) entry which is preliminary data.</text>
</comment>
<gene>
    <name evidence="8" type="ORF">COW36_04665</name>
</gene>
<dbReference type="SMART" id="SM00155">
    <property type="entry name" value="PLDc"/>
    <property type="match status" value="2"/>
</dbReference>
<evidence type="ECO:0000256" key="3">
    <source>
        <dbReference type="ARBA" id="ARBA00012027"/>
    </source>
</evidence>
<sequence>MKLKQSSRLQKFLTGTLALVGLVGCGGSQIPLSAMQYAPQAYAAPQMLQAMRAPSLQAQSAAGIQVSFVKAYGRTIAENEAVSRQDANGPSAMLIRLIDSARKTLDGSFYDIDNQDVVAALLRARKRGVRVRLVTDTDNLTAKNSGPAGPPRVAITQLKKAGIPIVDDKRSGIMHNKFLVVDSQSVWTGSTNLTDSSLFHHNNNALSLRSAQLAASYTAEFERLFTQRIFGPNPPRQVPYPRVKIGSATVDVYFSPRGGGQEAVLRELGNARKRIMFMTFSLTDQSAGALIEAKQKQGVQISGVFDSWLGASRYTLFNPLKADGMDMRKDGNEALLHHKVIIVDDTVITGSYNYSNNAENSNNENFLIIRNAPAITQAYVEEFQRIRSISRSGSVRPDYRGLED</sequence>
<dbReference type="InterPro" id="IPR001736">
    <property type="entry name" value="PLipase_D/transphosphatidylase"/>
</dbReference>
<evidence type="ECO:0000256" key="6">
    <source>
        <dbReference type="ARBA" id="ARBA00023098"/>
    </source>
</evidence>
<evidence type="ECO:0000256" key="4">
    <source>
        <dbReference type="ARBA" id="ARBA00022801"/>
    </source>
</evidence>
<dbReference type="Pfam" id="PF13091">
    <property type="entry name" value="PLDc_2"/>
    <property type="match status" value="2"/>
</dbReference>
<keyword evidence="4" id="KW-0378">Hydrolase</keyword>
<reference evidence="8 9" key="1">
    <citation type="submission" date="2017-09" db="EMBL/GenBank/DDBJ databases">
        <title>Depth-based differentiation of microbial function through sediment-hosted aquifers and enrichment of novel symbionts in the deep terrestrial subsurface.</title>
        <authorList>
            <person name="Probst A.J."/>
            <person name="Ladd B."/>
            <person name="Jarett J.K."/>
            <person name="Geller-Mcgrath D.E."/>
            <person name="Sieber C.M."/>
            <person name="Emerson J.B."/>
            <person name="Anantharaman K."/>
            <person name="Thomas B.C."/>
            <person name="Malmstrom R."/>
            <person name="Stieglmeier M."/>
            <person name="Klingl A."/>
            <person name="Woyke T."/>
            <person name="Ryan C.M."/>
            <person name="Banfield J.F."/>
        </authorList>
    </citation>
    <scope>NUCLEOTIDE SEQUENCE [LARGE SCALE GENOMIC DNA]</scope>
    <source>
        <strain evidence="8">CG17_big_fil_post_rev_8_21_14_2_50_48_46</strain>
    </source>
</reference>
<dbReference type="Proteomes" id="UP000231019">
    <property type="component" value="Unassembled WGS sequence"/>
</dbReference>
<keyword evidence="5" id="KW-0442">Lipid degradation</keyword>
<keyword evidence="6" id="KW-0443">Lipid metabolism</keyword>
<protein>
    <recommendedName>
        <fullName evidence="3">phospholipase D</fullName>
        <ecNumber evidence="3">3.1.4.4</ecNumber>
    </recommendedName>
</protein>